<feature type="transmembrane region" description="Helical" evidence="1">
    <location>
        <begin position="155"/>
        <end position="174"/>
    </location>
</feature>
<keyword evidence="1" id="KW-0472">Membrane</keyword>
<comment type="caution">
    <text evidence="2">The sequence shown here is derived from an EMBL/GenBank/DDBJ whole genome shotgun (WGS) entry which is preliminary data.</text>
</comment>
<proteinExistence type="predicted"/>
<feature type="transmembrane region" description="Helical" evidence="1">
    <location>
        <begin position="131"/>
        <end position="149"/>
    </location>
</feature>
<feature type="transmembrane region" description="Helical" evidence="1">
    <location>
        <begin position="46"/>
        <end position="66"/>
    </location>
</feature>
<dbReference type="OrthoDB" id="3242785at2"/>
<keyword evidence="1" id="KW-0812">Transmembrane</keyword>
<dbReference type="AlphaFoldDB" id="A0A510Y541"/>
<accession>A0A510Y541</accession>
<sequence>MVEIHAWRRELSVKGKNGIAFLMAAVLIWVLITGVFLLSLDLYTQNILMLCSSGLMLPLAILFSRLLRAEWKFDDNPLSSLGLSLNLAQLAYFPLLLWAIAASPVDAVLFFAVITGAHFFPYGWFYSSLPYYVMAPVIAVSVTVLAAVQKGSSQWLVPAAMVVLLIVLILWLEWDYRQKTAART</sequence>
<dbReference type="STRING" id="1371.GCA_900166605_02661"/>
<protein>
    <submittedName>
        <fullName evidence="2">Uncharacterized protein</fullName>
    </submittedName>
</protein>
<gene>
    <name evidence="2" type="ORF">MHA01_11680</name>
</gene>
<evidence type="ECO:0000313" key="2">
    <source>
        <dbReference type="EMBL" id="GEK58263.1"/>
    </source>
</evidence>
<evidence type="ECO:0000313" key="3">
    <source>
        <dbReference type="Proteomes" id="UP000321051"/>
    </source>
</evidence>
<evidence type="ECO:0000256" key="1">
    <source>
        <dbReference type="SAM" id="Phobius"/>
    </source>
</evidence>
<reference evidence="2 3" key="1">
    <citation type="submission" date="2019-07" db="EMBL/GenBank/DDBJ databases">
        <title>Whole genome shotgun sequence of Marinococcus halophilus NBRC 102359.</title>
        <authorList>
            <person name="Hosoyama A."/>
            <person name="Uohara A."/>
            <person name="Ohji S."/>
            <person name="Ichikawa N."/>
        </authorList>
    </citation>
    <scope>NUCLEOTIDE SEQUENCE [LARGE SCALE GENOMIC DNA]</scope>
    <source>
        <strain evidence="2 3">NBRC 102359</strain>
    </source>
</reference>
<dbReference type="Proteomes" id="UP000321051">
    <property type="component" value="Unassembled WGS sequence"/>
</dbReference>
<organism evidence="2 3">
    <name type="scientific">Marinococcus halophilus</name>
    <dbReference type="NCBI Taxonomy" id="1371"/>
    <lineage>
        <taxon>Bacteria</taxon>
        <taxon>Bacillati</taxon>
        <taxon>Bacillota</taxon>
        <taxon>Bacilli</taxon>
        <taxon>Bacillales</taxon>
        <taxon>Bacillaceae</taxon>
        <taxon>Marinococcus</taxon>
    </lineage>
</organism>
<dbReference type="EMBL" id="BJUN01000005">
    <property type="protein sequence ID" value="GEK58263.1"/>
    <property type="molecule type" value="Genomic_DNA"/>
</dbReference>
<dbReference type="RefSeq" id="WP_094908372.1">
    <property type="nucleotide sequence ID" value="NZ_BJUN01000005.1"/>
</dbReference>
<dbReference type="InterPro" id="IPR053824">
    <property type="entry name" value="DUF7010"/>
</dbReference>
<dbReference type="Pfam" id="PF22765">
    <property type="entry name" value="DUF7010"/>
    <property type="match status" value="1"/>
</dbReference>
<feature type="transmembrane region" description="Helical" evidence="1">
    <location>
        <begin position="78"/>
        <end position="101"/>
    </location>
</feature>
<keyword evidence="3" id="KW-1185">Reference proteome</keyword>
<name>A0A510Y541_MARHA</name>
<keyword evidence="1" id="KW-1133">Transmembrane helix</keyword>
<feature type="transmembrane region" description="Helical" evidence="1">
    <location>
        <begin position="20"/>
        <end position="40"/>
    </location>
</feature>